<evidence type="ECO:0000313" key="3">
    <source>
        <dbReference type="Proteomes" id="UP001138921"/>
    </source>
</evidence>
<evidence type="ECO:0000256" key="1">
    <source>
        <dbReference type="SAM" id="MobiDB-lite"/>
    </source>
</evidence>
<comment type="caution">
    <text evidence="2">The sequence shown here is derived from an EMBL/GenBank/DDBJ whole genome shotgun (WGS) entry which is preliminary data.</text>
</comment>
<proteinExistence type="predicted"/>
<gene>
    <name evidence="2" type="ORF">J1C56_18330</name>
</gene>
<dbReference type="RefSeq" id="WP_214391498.1">
    <property type="nucleotide sequence ID" value="NZ_JAFLWW010000005.1"/>
</dbReference>
<sequence length="77" mass="8437">MSGNQNNHETGARAPQVRRGPDPSDAFSQDAAKNRKPADRYGNTEPVDEAPEKVRHADGQNPPKSKQTSVSRKEKTP</sequence>
<accession>A0A9X1AD15</accession>
<name>A0A9X1AD15_9HYPH</name>
<reference evidence="2" key="2">
    <citation type="submission" date="2021-03" db="EMBL/GenBank/DDBJ databases">
        <authorList>
            <person name="Artuso I."/>
            <person name="Turrini P."/>
            <person name="Pirolo M."/>
            <person name="Lugli G.A."/>
            <person name="Ventura M."/>
            <person name="Visca P."/>
        </authorList>
    </citation>
    <scope>NUCLEOTIDE SEQUENCE</scope>
    <source>
        <strain evidence="2">LMG 26462</strain>
    </source>
</reference>
<dbReference type="AlphaFoldDB" id="A0A9X1AD15"/>
<evidence type="ECO:0000313" key="2">
    <source>
        <dbReference type="EMBL" id="MBT1157553.1"/>
    </source>
</evidence>
<feature type="region of interest" description="Disordered" evidence="1">
    <location>
        <begin position="1"/>
        <end position="77"/>
    </location>
</feature>
<dbReference type="EMBL" id="JAFLWW010000005">
    <property type="protein sequence ID" value="MBT1157553.1"/>
    <property type="molecule type" value="Genomic_DNA"/>
</dbReference>
<protein>
    <submittedName>
        <fullName evidence="2">Uncharacterized protein</fullName>
    </submittedName>
</protein>
<organism evidence="2 3">
    <name type="scientific">Aminobacter anthyllidis</name>
    <dbReference type="NCBI Taxonomy" id="1035067"/>
    <lineage>
        <taxon>Bacteria</taxon>
        <taxon>Pseudomonadati</taxon>
        <taxon>Pseudomonadota</taxon>
        <taxon>Alphaproteobacteria</taxon>
        <taxon>Hyphomicrobiales</taxon>
        <taxon>Phyllobacteriaceae</taxon>
        <taxon>Aminobacter</taxon>
    </lineage>
</organism>
<keyword evidence="3" id="KW-1185">Reference proteome</keyword>
<dbReference type="Proteomes" id="UP001138921">
    <property type="component" value="Unassembled WGS sequence"/>
</dbReference>
<reference evidence="2" key="1">
    <citation type="journal article" date="2021" name="Microorganisms">
        <title>Phylogenomic Reconstruction and Metabolic Potential of the Genus Aminobacter.</title>
        <authorList>
            <person name="Artuso I."/>
            <person name="Turrini P."/>
            <person name="Pirolo M."/>
            <person name="Lugli G.A."/>
            <person name="Ventura M."/>
            <person name="Visca P."/>
        </authorList>
    </citation>
    <scope>NUCLEOTIDE SEQUENCE</scope>
    <source>
        <strain evidence="2">LMG 26462</strain>
    </source>
</reference>